<name>A0A0M0F3L2_CELCE</name>
<evidence type="ECO:0000313" key="3">
    <source>
        <dbReference type="Proteomes" id="UP000037387"/>
    </source>
</evidence>
<organism evidence="2 3">
    <name type="scientific">Cellulosimicrobium cellulans F16</name>
    <dbReference type="NCBI Taxonomy" id="1350482"/>
    <lineage>
        <taxon>Bacteria</taxon>
        <taxon>Bacillati</taxon>
        <taxon>Actinomycetota</taxon>
        <taxon>Actinomycetes</taxon>
        <taxon>Micrococcales</taxon>
        <taxon>Promicromonosporaceae</taxon>
        <taxon>Cellulosimicrobium</taxon>
    </lineage>
</organism>
<comment type="caution">
    <text evidence="2">The sequence shown here is derived from an EMBL/GenBank/DDBJ whole genome shotgun (WGS) entry which is preliminary data.</text>
</comment>
<feature type="compositionally biased region" description="Polar residues" evidence="1">
    <location>
        <begin position="36"/>
        <end position="48"/>
    </location>
</feature>
<reference evidence="2 3" key="1">
    <citation type="journal article" date="2015" name="Sci. Rep.">
        <title>Functional and structural properties of a novel cellulosome-like multienzyme complex: efficient glycoside hydrolysis of water-insoluble 7-xylosyl-10-deacetylpaclitaxel.</title>
        <authorList>
            <person name="Dou T.Y."/>
            <person name="Luan H.W."/>
            <person name="Ge G.B."/>
            <person name="Dong M.M."/>
            <person name="Zou H.F."/>
            <person name="He Y.Q."/>
            <person name="Cui P."/>
            <person name="Wang J.Y."/>
            <person name="Hao D.C."/>
            <person name="Yang S.L."/>
            <person name="Yang L."/>
        </authorList>
    </citation>
    <scope>NUCLEOTIDE SEQUENCE [LARGE SCALE GENOMIC DNA]</scope>
    <source>
        <strain evidence="2 3">F16</strain>
    </source>
</reference>
<feature type="region of interest" description="Disordered" evidence="1">
    <location>
        <begin position="36"/>
        <end position="59"/>
    </location>
</feature>
<dbReference type="Proteomes" id="UP000037387">
    <property type="component" value="Unassembled WGS sequence"/>
</dbReference>
<accession>A0A0M0F3L2</accession>
<sequence length="59" mass="6398">MGSRAPSRGDSWYRRCSIHAASAQSGTLTKKIQRQLTNSENTPPSVGPTTDEIAHTDAR</sequence>
<gene>
    <name evidence="2" type="ORF">M768_17110</name>
</gene>
<evidence type="ECO:0000313" key="2">
    <source>
        <dbReference type="EMBL" id="KON72180.1"/>
    </source>
</evidence>
<dbReference type="PATRIC" id="fig|1350482.3.peg.3760"/>
<keyword evidence="3" id="KW-1185">Reference proteome</keyword>
<dbReference type="EMBL" id="ATNL01000013">
    <property type="protein sequence ID" value="KON72180.1"/>
    <property type="molecule type" value="Genomic_DNA"/>
</dbReference>
<dbReference type="AlphaFoldDB" id="A0A0M0F3L2"/>
<evidence type="ECO:0000256" key="1">
    <source>
        <dbReference type="SAM" id="MobiDB-lite"/>
    </source>
</evidence>
<protein>
    <submittedName>
        <fullName evidence="2">Uncharacterized protein</fullName>
    </submittedName>
</protein>
<proteinExistence type="predicted"/>